<proteinExistence type="inferred from homology"/>
<comment type="similarity">
    <text evidence="3">Belongs to the FdhD family.</text>
</comment>
<evidence type="ECO:0000256" key="2">
    <source>
        <dbReference type="ARBA" id="ARBA00023150"/>
    </source>
</evidence>
<dbReference type="PIRSF" id="PIRSF015626">
    <property type="entry name" value="FdhD"/>
    <property type="match status" value="1"/>
</dbReference>
<feature type="active site" description="Cysteine persulfide intermediate" evidence="3">
    <location>
        <position position="112"/>
    </location>
</feature>
<sequence length="277" mass="31132">MPATNRISKNYKILVCSTDTQSEEPQEILIEYKLTIYVNGVRYVNLICTHKNLHELVLGNLFTEGIINGISDIISIEIEEDRGNAFVKLTRNDIFKDMIEATEGIRTVTTACGKQHSIAYYLMNDGDLSPLEHSFTINFSTVISYMNDFQKGSDIYKTTRGIHSCALYNDRGLLYLMEDIGRHNAVDKVLGFAIDHKTDLSKTVLITSGRVPNDMILKIIKAKIPILVARSVPTDAAIEMAQKYNITLAGFARGTKMNLYANEQRLLFEEKKNGGKP</sequence>
<feature type="binding site" evidence="3">
    <location>
        <begin position="251"/>
        <end position="256"/>
    </location>
    <ligand>
        <name>Mo-bis(molybdopterin guanine dinucleotide)</name>
        <dbReference type="ChEBI" id="CHEBI:60539"/>
    </ligand>
</feature>
<comment type="subcellular location">
    <subcellularLocation>
        <location evidence="3">Cytoplasm</location>
    </subcellularLocation>
</comment>
<protein>
    <recommendedName>
        <fullName evidence="3">Sulfur carrier protein FdhD</fullName>
    </recommendedName>
</protein>
<accession>A0ABU4GKE3</accession>
<reference evidence="4 5" key="1">
    <citation type="submission" date="2023-10" db="EMBL/GenBank/DDBJ databases">
        <title>A novel Glycoside Hydrolase 43-Like Enzyme from Clostrdium boliviensis is an Endo-xylanase, and a Candidate for Xylooligosaccharides Production from Different Xylan Substrates.</title>
        <authorList>
            <person name="Alvarez M.T."/>
            <person name="Rocabado-Villegas L.R."/>
            <person name="Salas-Veizaga D.M."/>
            <person name="Linares-Pasten J.A."/>
            <person name="Gudmundsdottir E.E."/>
            <person name="Hreggvidsson G.O."/>
            <person name="Adlercreutz P."/>
            <person name="Nordberg Karlsson E."/>
        </authorList>
    </citation>
    <scope>NUCLEOTIDE SEQUENCE [LARGE SCALE GENOMIC DNA]</scope>
    <source>
        <strain evidence="4 5">E-1</strain>
    </source>
</reference>
<evidence type="ECO:0000313" key="4">
    <source>
        <dbReference type="EMBL" id="MDW2798079.1"/>
    </source>
</evidence>
<dbReference type="Gene3D" id="3.40.140.10">
    <property type="entry name" value="Cytidine Deaminase, domain 2"/>
    <property type="match status" value="1"/>
</dbReference>
<evidence type="ECO:0000313" key="5">
    <source>
        <dbReference type="Proteomes" id="UP001276854"/>
    </source>
</evidence>
<organism evidence="4 5">
    <name type="scientific">Clostridium boliviensis</name>
    <dbReference type="NCBI Taxonomy" id="318465"/>
    <lineage>
        <taxon>Bacteria</taxon>
        <taxon>Bacillati</taxon>
        <taxon>Bacillota</taxon>
        <taxon>Clostridia</taxon>
        <taxon>Eubacteriales</taxon>
        <taxon>Clostridiaceae</taxon>
        <taxon>Clostridium</taxon>
    </lineage>
</organism>
<dbReference type="InterPro" id="IPR016193">
    <property type="entry name" value="Cytidine_deaminase-like"/>
</dbReference>
<gene>
    <name evidence="3 4" type="primary">fdhD</name>
    <name evidence="4" type="ORF">RZO55_10880</name>
</gene>
<evidence type="ECO:0000256" key="3">
    <source>
        <dbReference type="HAMAP-Rule" id="MF_00187"/>
    </source>
</evidence>
<evidence type="ECO:0000256" key="1">
    <source>
        <dbReference type="ARBA" id="ARBA00022490"/>
    </source>
</evidence>
<dbReference type="PANTHER" id="PTHR30592">
    <property type="entry name" value="FORMATE DEHYDROGENASE"/>
    <property type="match status" value="1"/>
</dbReference>
<dbReference type="NCBIfam" id="TIGR00129">
    <property type="entry name" value="fdhD_narQ"/>
    <property type="match status" value="1"/>
</dbReference>
<keyword evidence="1 3" id="KW-0963">Cytoplasm</keyword>
<dbReference type="InterPro" id="IPR003786">
    <property type="entry name" value="FdhD"/>
</dbReference>
<dbReference type="EMBL" id="JAWONS010000167">
    <property type="protein sequence ID" value="MDW2798079.1"/>
    <property type="molecule type" value="Genomic_DNA"/>
</dbReference>
<keyword evidence="2 3" id="KW-0501">Molybdenum cofactor biosynthesis</keyword>
<dbReference type="SUPFAM" id="SSF53927">
    <property type="entry name" value="Cytidine deaminase-like"/>
    <property type="match status" value="1"/>
</dbReference>
<keyword evidence="5" id="KW-1185">Reference proteome</keyword>
<dbReference type="Proteomes" id="UP001276854">
    <property type="component" value="Unassembled WGS sequence"/>
</dbReference>
<dbReference type="RefSeq" id="WP_318064316.1">
    <property type="nucleotide sequence ID" value="NZ_JAWONS010000167.1"/>
</dbReference>
<comment type="function">
    <text evidence="3">Required for formate dehydrogenase (FDH) activity. Acts as a sulfur carrier protein that transfers sulfur from IscS to the molybdenum cofactor prior to its insertion into FDH.</text>
</comment>
<dbReference type="PANTHER" id="PTHR30592:SF1">
    <property type="entry name" value="SULFUR CARRIER PROTEIN FDHD"/>
    <property type="match status" value="1"/>
</dbReference>
<dbReference type="Pfam" id="PF02634">
    <property type="entry name" value="FdhD-NarQ"/>
    <property type="match status" value="1"/>
</dbReference>
<comment type="caution">
    <text evidence="4">The sequence shown here is derived from an EMBL/GenBank/DDBJ whole genome shotgun (WGS) entry which is preliminary data.</text>
</comment>
<dbReference type="HAMAP" id="MF_00187">
    <property type="entry name" value="FdhD"/>
    <property type="match status" value="1"/>
</dbReference>
<dbReference type="Gene3D" id="3.10.20.10">
    <property type="match status" value="1"/>
</dbReference>
<name>A0ABU4GKE3_9CLOT</name>